<dbReference type="InParanoid" id="A0A024GJ53"/>
<dbReference type="EMBL" id="CAIX01000139">
    <property type="protein sequence ID" value="CCI46741.1"/>
    <property type="molecule type" value="Genomic_DNA"/>
</dbReference>
<evidence type="ECO:0000313" key="8">
    <source>
        <dbReference type="Proteomes" id="UP000053237"/>
    </source>
</evidence>
<evidence type="ECO:0000259" key="5">
    <source>
        <dbReference type="PROSITE" id="PS50054"/>
    </source>
</evidence>
<organism evidence="7 8">
    <name type="scientific">Albugo candida</name>
    <dbReference type="NCBI Taxonomy" id="65357"/>
    <lineage>
        <taxon>Eukaryota</taxon>
        <taxon>Sar</taxon>
        <taxon>Stramenopiles</taxon>
        <taxon>Oomycota</taxon>
        <taxon>Peronosporomycetes</taxon>
        <taxon>Albuginales</taxon>
        <taxon>Albuginaceae</taxon>
        <taxon>Albugo</taxon>
    </lineage>
</organism>
<reference evidence="7 8" key="1">
    <citation type="submission" date="2012-05" db="EMBL/GenBank/DDBJ databases">
        <title>Recombination and specialization in a pathogen metapopulation.</title>
        <authorList>
            <person name="Gardiner A."/>
            <person name="Kemen E."/>
            <person name="Schultz-Larsen T."/>
            <person name="MacLean D."/>
            <person name="Van Oosterhout C."/>
            <person name="Jones J.D.G."/>
        </authorList>
    </citation>
    <scope>NUCLEOTIDE SEQUENCE [LARGE SCALE GENOMIC DNA]</scope>
    <source>
        <strain evidence="7 8">Ac Nc2</strain>
    </source>
</reference>
<dbReference type="Proteomes" id="UP000053237">
    <property type="component" value="Unassembled WGS sequence"/>
</dbReference>
<dbReference type="AlphaFoldDB" id="A0A024GJ53"/>
<dbReference type="PROSITE" id="PS00383">
    <property type="entry name" value="TYR_PHOSPHATASE_1"/>
    <property type="match status" value="1"/>
</dbReference>
<dbReference type="PROSITE" id="PS50054">
    <property type="entry name" value="TYR_PHOSPHATASE_DUAL"/>
    <property type="match status" value="1"/>
</dbReference>
<dbReference type="EC" id="3.1.3.48" evidence="2"/>
<evidence type="ECO:0000256" key="1">
    <source>
        <dbReference type="ARBA" id="ARBA00008601"/>
    </source>
</evidence>
<dbReference type="InterPro" id="IPR000340">
    <property type="entry name" value="Dual-sp_phosphatase_cat-dom"/>
</dbReference>
<evidence type="ECO:0000259" key="6">
    <source>
        <dbReference type="PROSITE" id="PS50056"/>
    </source>
</evidence>
<dbReference type="PANTHER" id="PTHR45848">
    <property type="entry name" value="DUAL SPECIFICITY PROTEIN PHOSPHATASE 12 FAMILY MEMBER"/>
    <property type="match status" value="1"/>
</dbReference>
<dbReference type="Gene3D" id="3.90.190.10">
    <property type="entry name" value="Protein tyrosine phosphatase superfamily"/>
    <property type="match status" value="1"/>
</dbReference>
<dbReference type="OrthoDB" id="10252009at2759"/>
<sequence length="520" mass="58218">MSLKKLPSLRLEDSIVQDSEPVAIVDRVYLGSIHGAYNLDALQNRKITHILNAAGHKPAYPGKFTYLTLQLRDRSDAHLLSCLPVALEFLRQALSDPNGNVFVHCTGGRSRSPALLMAFLMTDFQLSFSQSLEKLSLMRNVIAINDGFQYQLRCLEAAKLNTMRANQVMLQHQLEATKRSSCIKEFKGKASTARSPHFLDQSGRIDGKVPTHFELCIPQLESAKHSTLIIPALRSMATLFTCRGCHTPLVSSSSVVNTASEELRTAMKNSQKVPNPVKENHVFRTLDTDRGLRVSGFVNDSNVHSKVQLHKSASQNLHPFSPFISEKVISTPHILKKKQIASQSITKRLQLVWERCKPKAEKSQPDPNLRLSLAKNQRVWQEQMSLFSDTGNQYTQCSGTMAELSAAESMLMNATFRDGKPFSAECDGSIQIAPLPWLLCQVDSTSSGKLNCPSCHEAIGRWKWKEDKQNQPIDTKKLPRFILFNSKLSCLDIDKVEHSTRDFRSTESILTPPKYVSCPT</sequence>
<dbReference type="SUPFAM" id="SSF52799">
    <property type="entry name" value="(Phosphotyrosine protein) phosphatases II"/>
    <property type="match status" value="1"/>
</dbReference>
<dbReference type="GO" id="GO:0004725">
    <property type="term" value="F:protein tyrosine phosphatase activity"/>
    <property type="evidence" value="ECO:0007669"/>
    <property type="project" value="UniProtKB-EC"/>
</dbReference>
<keyword evidence="3" id="KW-0378">Hydrolase</keyword>
<dbReference type="CDD" id="cd14498">
    <property type="entry name" value="DSP"/>
    <property type="match status" value="1"/>
</dbReference>
<dbReference type="Pfam" id="PF00782">
    <property type="entry name" value="DSPc"/>
    <property type="match status" value="1"/>
</dbReference>
<dbReference type="STRING" id="65357.A0A024GJ53"/>
<feature type="domain" description="Tyrosine specific protein phosphatases" evidence="6">
    <location>
        <begin position="87"/>
        <end position="139"/>
    </location>
</feature>
<evidence type="ECO:0000313" key="7">
    <source>
        <dbReference type="EMBL" id="CCI46741.1"/>
    </source>
</evidence>
<protein>
    <recommendedName>
        <fullName evidence="2">protein-tyrosine-phosphatase</fullName>
        <ecNumber evidence="2">3.1.3.48</ecNumber>
    </recommendedName>
</protein>
<feature type="domain" description="Tyrosine-protein phosphatase" evidence="5">
    <location>
        <begin position="20"/>
        <end position="161"/>
    </location>
</feature>
<proteinExistence type="inferred from homology"/>
<evidence type="ECO:0000256" key="3">
    <source>
        <dbReference type="ARBA" id="ARBA00022801"/>
    </source>
</evidence>
<dbReference type="SMART" id="SM00195">
    <property type="entry name" value="DSPc"/>
    <property type="match status" value="1"/>
</dbReference>
<dbReference type="PANTHER" id="PTHR45848:SF4">
    <property type="entry name" value="DUAL SPECIFICITY PROTEIN PHOSPHATASE 12"/>
    <property type="match status" value="1"/>
</dbReference>
<dbReference type="InterPro" id="IPR020422">
    <property type="entry name" value="TYR_PHOSPHATASE_DUAL_dom"/>
</dbReference>
<keyword evidence="8" id="KW-1185">Reference proteome</keyword>
<comment type="similarity">
    <text evidence="1">Belongs to the protein-tyrosine phosphatase family. Non-receptor class dual specificity subfamily.</text>
</comment>
<comment type="caution">
    <text evidence="7">The sequence shown here is derived from an EMBL/GenBank/DDBJ whole genome shotgun (WGS) entry which is preliminary data.</text>
</comment>
<gene>
    <name evidence="7" type="ORF">BN9_076960</name>
</gene>
<evidence type="ECO:0000256" key="2">
    <source>
        <dbReference type="ARBA" id="ARBA00013064"/>
    </source>
</evidence>
<dbReference type="GO" id="GO:0008138">
    <property type="term" value="F:protein tyrosine/serine/threonine phosphatase activity"/>
    <property type="evidence" value="ECO:0007669"/>
    <property type="project" value="TreeGrafter"/>
</dbReference>
<dbReference type="InterPro" id="IPR029021">
    <property type="entry name" value="Prot-tyrosine_phosphatase-like"/>
</dbReference>
<keyword evidence="4" id="KW-0904">Protein phosphatase</keyword>
<dbReference type="InterPro" id="IPR016130">
    <property type="entry name" value="Tyr_Pase_AS"/>
</dbReference>
<accession>A0A024GJ53</accession>
<dbReference type="PROSITE" id="PS50056">
    <property type="entry name" value="TYR_PHOSPHATASE_2"/>
    <property type="match status" value="1"/>
</dbReference>
<dbReference type="InterPro" id="IPR000387">
    <property type="entry name" value="Tyr_Pase_dom"/>
</dbReference>
<name>A0A024GJ53_9STRA</name>
<evidence type="ECO:0000256" key="4">
    <source>
        <dbReference type="ARBA" id="ARBA00022912"/>
    </source>
</evidence>